<dbReference type="Proteomes" id="UP000654370">
    <property type="component" value="Unassembled WGS sequence"/>
</dbReference>
<keyword evidence="3" id="KW-1185">Reference proteome</keyword>
<dbReference type="OrthoDB" id="2339517at2759"/>
<organism evidence="2 3">
    <name type="scientific">Mortierella isabellina</name>
    <name type="common">Filamentous fungus</name>
    <name type="synonym">Umbelopsis isabellina</name>
    <dbReference type="NCBI Taxonomy" id="91625"/>
    <lineage>
        <taxon>Eukaryota</taxon>
        <taxon>Fungi</taxon>
        <taxon>Fungi incertae sedis</taxon>
        <taxon>Mucoromycota</taxon>
        <taxon>Mucoromycotina</taxon>
        <taxon>Umbelopsidomycetes</taxon>
        <taxon>Umbelopsidales</taxon>
        <taxon>Umbelopsidaceae</taxon>
        <taxon>Umbelopsis</taxon>
    </lineage>
</organism>
<dbReference type="AlphaFoldDB" id="A0A8H7PTB2"/>
<evidence type="ECO:0000256" key="1">
    <source>
        <dbReference type="SAM" id="MobiDB-lite"/>
    </source>
</evidence>
<feature type="region of interest" description="Disordered" evidence="1">
    <location>
        <begin position="1"/>
        <end position="26"/>
    </location>
</feature>
<reference evidence="2" key="1">
    <citation type="submission" date="2020-12" db="EMBL/GenBank/DDBJ databases">
        <title>Metabolic potential, ecology and presence of endohyphal bacteria is reflected in genomic diversity of Mucoromycotina.</title>
        <authorList>
            <person name="Muszewska A."/>
            <person name="Okrasinska A."/>
            <person name="Steczkiewicz K."/>
            <person name="Drgas O."/>
            <person name="Orlowska M."/>
            <person name="Perlinska-Lenart U."/>
            <person name="Aleksandrzak-Piekarczyk T."/>
            <person name="Szatraj K."/>
            <person name="Zielenkiewicz U."/>
            <person name="Pilsyk S."/>
            <person name="Malc E."/>
            <person name="Mieczkowski P."/>
            <person name="Kruszewska J.S."/>
            <person name="Biernat P."/>
            <person name="Pawlowska J."/>
        </authorList>
    </citation>
    <scope>NUCLEOTIDE SEQUENCE</scope>
    <source>
        <strain evidence="2">WA0000067209</strain>
    </source>
</reference>
<proteinExistence type="predicted"/>
<accession>A0A8H7PTB2</accession>
<gene>
    <name evidence="2" type="ORF">INT43_003698</name>
</gene>
<protein>
    <submittedName>
        <fullName evidence="2">Uncharacterized protein</fullName>
    </submittedName>
</protein>
<dbReference type="EMBL" id="JAEPQZ010000006">
    <property type="protein sequence ID" value="KAG2179912.1"/>
    <property type="molecule type" value="Genomic_DNA"/>
</dbReference>
<evidence type="ECO:0000313" key="3">
    <source>
        <dbReference type="Proteomes" id="UP000654370"/>
    </source>
</evidence>
<sequence>MATLQQPPAHIHLNQKFQHHPPPLDHKYKRDRDFAQQQAASFLAKQQLRKQTDAGTNFATASLNGDKSTCDKYGLKKKIIPDIPRKHITAPKESGLSPVRHCKLPSKAPSAFKDCVQQNTLMNTHIQCDKIESACRKTCNGRKVSFQDRVVIIPCYDDQSSLDETDSDDEPHEPQQQMNSVFATPFVTSGSALNCSLESQHVVHNFSSQYAESDLHQYGHITKQFKKFGKWFS</sequence>
<name>A0A8H7PTB2_MORIS</name>
<comment type="caution">
    <text evidence="2">The sequence shown here is derived from an EMBL/GenBank/DDBJ whole genome shotgun (WGS) entry which is preliminary data.</text>
</comment>
<evidence type="ECO:0000313" key="2">
    <source>
        <dbReference type="EMBL" id="KAG2179912.1"/>
    </source>
</evidence>